<name>A0AAT9LBZ0_9FIRM</name>
<evidence type="ECO:0000256" key="4">
    <source>
        <dbReference type="ARBA" id="ARBA00022795"/>
    </source>
</evidence>
<comment type="similarity">
    <text evidence="2">Belongs to the FliH family.</text>
</comment>
<dbReference type="SUPFAM" id="SSF160527">
    <property type="entry name" value="V-type ATPase subunit E-like"/>
    <property type="match status" value="1"/>
</dbReference>
<dbReference type="PANTHER" id="PTHR34982">
    <property type="entry name" value="YOP PROTEINS TRANSLOCATION PROTEIN L"/>
    <property type="match status" value="1"/>
</dbReference>
<evidence type="ECO:0000256" key="3">
    <source>
        <dbReference type="ARBA" id="ARBA00022448"/>
    </source>
</evidence>
<reference evidence="9" key="2">
    <citation type="journal article" date="2023" name="Biology">
        <title>Prokaryotic Life Associated with Coal-Fire Gas Vents Revealed by Metagenomics.</title>
        <authorList>
            <person name="Kadnikov V.V."/>
            <person name="Mardanov A.V."/>
            <person name="Beletsky A.V."/>
            <person name="Karnachuk O.V."/>
            <person name="Ravin N.V."/>
        </authorList>
    </citation>
    <scope>NUCLEOTIDE SEQUENCE</scope>
    <source>
        <strain evidence="9">Bu02</strain>
    </source>
</reference>
<dbReference type="EMBL" id="CP062796">
    <property type="protein sequence ID" value="QUL98596.1"/>
    <property type="molecule type" value="Genomic_DNA"/>
</dbReference>
<dbReference type="GO" id="GO:0015031">
    <property type="term" value="P:protein transport"/>
    <property type="evidence" value="ECO:0007669"/>
    <property type="project" value="UniProtKB-KW"/>
</dbReference>
<keyword evidence="6" id="KW-1006">Bacterial flagellum protein export</keyword>
<keyword evidence="3" id="KW-0813">Transport</keyword>
<dbReference type="AlphaFoldDB" id="A0AAT9LBZ0"/>
<dbReference type="InterPro" id="IPR051472">
    <property type="entry name" value="T3SS_Stator/FliH"/>
</dbReference>
<feature type="region of interest" description="Disordered" evidence="7">
    <location>
        <begin position="16"/>
        <end position="36"/>
    </location>
</feature>
<evidence type="ECO:0000256" key="7">
    <source>
        <dbReference type="SAM" id="MobiDB-lite"/>
    </source>
</evidence>
<reference evidence="9" key="1">
    <citation type="submission" date="2020-10" db="EMBL/GenBank/DDBJ databases">
        <authorList>
            <person name="Kadnikov V."/>
            <person name="Beletsky A.V."/>
            <person name="Mardanov A.V."/>
            <person name="Karnachuk O.V."/>
            <person name="Ravin N.V."/>
        </authorList>
    </citation>
    <scope>NUCLEOTIDE SEQUENCE</scope>
    <source>
        <strain evidence="9">Bu02</strain>
    </source>
</reference>
<dbReference type="InterPro" id="IPR018035">
    <property type="entry name" value="Flagellar_FliH/T3SS_HrpE"/>
</dbReference>
<evidence type="ECO:0000256" key="1">
    <source>
        <dbReference type="ARBA" id="ARBA00003041"/>
    </source>
</evidence>
<evidence type="ECO:0000256" key="5">
    <source>
        <dbReference type="ARBA" id="ARBA00022927"/>
    </source>
</evidence>
<dbReference type="GO" id="GO:0044781">
    <property type="term" value="P:bacterial-type flagellum organization"/>
    <property type="evidence" value="ECO:0007669"/>
    <property type="project" value="UniProtKB-KW"/>
</dbReference>
<protein>
    <recommendedName>
        <fullName evidence="8">Flagellar assembly protein FliH/Type III secretion system HrpE domain-containing protein</fullName>
    </recommendedName>
</protein>
<dbReference type="InterPro" id="IPR038495">
    <property type="entry name" value="ATPase_E_C"/>
</dbReference>
<feature type="domain" description="Flagellar assembly protein FliH/Type III secretion system HrpE" evidence="8">
    <location>
        <begin position="100"/>
        <end position="222"/>
    </location>
</feature>
<comment type="function">
    <text evidence="1">Needed for flagellar regrowth and assembly.</text>
</comment>
<organism evidence="9">
    <name type="scientific">Candidatus Fermentithermobacillus carboniphilus</name>
    <dbReference type="NCBI Taxonomy" id="3085328"/>
    <lineage>
        <taxon>Bacteria</taxon>
        <taxon>Bacillati</taxon>
        <taxon>Bacillota</taxon>
        <taxon>Candidatus Fermentithermobacillia</taxon>
        <taxon>Candidatus Fermentithermobacillales</taxon>
        <taxon>Candidatus Fermentithermobacillaceae</taxon>
        <taxon>Candidatus Fermentithermobacillus</taxon>
    </lineage>
</organism>
<dbReference type="Pfam" id="PF02108">
    <property type="entry name" value="FliH"/>
    <property type="match status" value="1"/>
</dbReference>
<sequence>MSRLFRVQERPLRPVWIPTSSQKKREASGPAEDPIDLIQEARREAESIMERARAEASQIIEEARRKAAICRDEARAQGFEEGRKAGFEAGLKEAEGILEECRRVLESARESFSKMLAEEEPKLLALVLEISKKIVGDSIAHDPEVILKLLRQGMEALRDEREFTVLVNPEMVALLNGAKDSLARQYNARSIEILGDDSVKSGVVVKTPHGLVDVTLETQIANIAEALAEARRKMGEPR</sequence>
<dbReference type="PANTHER" id="PTHR34982:SF1">
    <property type="entry name" value="FLAGELLAR ASSEMBLY PROTEIN FLIH"/>
    <property type="match status" value="1"/>
</dbReference>
<keyword evidence="5" id="KW-0653">Protein transport</keyword>
<dbReference type="GO" id="GO:0005829">
    <property type="term" value="C:cytosol"/>
    <property type="evidence" value="ECO:0007669"/>
    <property type="project" value="TreeGrafter"/>
</dbReference>
<evidence type="ECO:0000256" key="6">
    <source>
        <dbReference type="ARBA" id="ARBA00023225"/>
    </source>
</evidence>
<evidence type="ECO:0000259" key="8">
    <source>
        <dbReference type="Pfam" id="PF02108"/>
    </source>
</evidence>
<gene>
    <name evidence="9" type="ORF">IMF26_00390</name>
</gene>
<evidence type="ECO:0000313" key="9">
    <source>
        <dbReference type="EMBL" id="QUL98596.1"/>
    </source>
</evidence>
<dbReference type="KEGG" id="fcz:IMF26_00390"/>
<evidence type="ECO:0000256" key="2">
    <source>
        <dbReference type="ARBA" id="ARBA00006602"/>
    </source>
</evidence>
<dbReference type="Gene3D" id="3.30.2320.30">
    <property type="entry name" value="ATP synthase, E subunit, C-terminal"/>
    <property type="match status" value="1"/>
</dbReference>
<proteinExistence type="inferred from homology"/>
<keyword evidence="4" id="KW-1005">Bacterial flagellum biogenesis</keyword>
<accession>A0AAT9LBZ0</accession>